<comment type="caution">
    <text evidence="1">The sequence shown here is derived from an EMBL/GenBank/DDBJ whole genome shotgun (WGS) entry which is preliminary data.</text>
</comment>
<reference evidence="1 2" key="1">
    <citation type="submission" date="2019-05" db="EMBL/GenBank/DDBJ databases">
        <title>Another draft genome of Portunus trituberculatus and its Hox gene families provides insights of decapod evolution.</title>
        <authorList>
            <person name="Jeong J.-H."/>
            <person name="Song I."/>
            <person name="Kim S."/>
            <person name="Choi T."/>
            <person name="Kim D."/>
            <person name="Ryu S."/>
            <person name="Kim W."/>
        </authorList>
    </citation>
    <scope>NUCLEOTIDE SEQUENCE [LARGE SCALE GENOMIC DNA]</scope>
    <source>
        <tissue evidence="1">Muscle</tissue>
    </source>
</reference>
<organism evidence="1 2">
    <name type="scientific">Portunus trituberculatus</name>
    <name type="common">Swimming crab</name>
    <name type="synonym">Neptunus trituberculatus</name>
    <dbReference type="NCBI Taxonomy" id="210409"/>
    <lineage>
        <taxon>Eukaryota</taxon>
        <taxon>Metazoa</taxon>
        <taxon>Ecdysozoa</taxon>
        <taxon>Arthropoda</taxon>
        <taxon>Crustacea</taxon>
        <taxon>Multicrustacea</taxon>
        <taxon>Malacostraca</taxon>
        <taxon>Eumalacostraca</taxon>
        <taxon>Eucarida</taxon>
        <taxon>Decapoda</taxon>
        <taxon>Pleocyemata</taxon>
        <taxon>Brachyura</taxon>
        <taxon>Eubrachyura</taxon>
        <taxon>Portunoidea</taxon>
        <taxon>Portunidae</taxon>
        <taxon>Portuninae</taxon>
        <taxon>Portunus</taxon>
    </lineage>
</organism>
<dbReference type="Proteomes" id="UP000324222">
    <property type="component" value="Unassembled WGS sequence"/>
</dbReference>
<protein>
    <submittedName>
        <fullName evidence="1">Uncharacterized protein</fullName>
    </submittedName>
</protein>
<dbReference type="AlphaFoldDB" id="A0A5B7GA16"/>
<keyword evidence="2" id="KW-1185">Reference proteome</keyword>
<evidence type="ECO:0000313" key="1">
    <source>
        <dbReference type="EMBL" id="MPC54317.1"/>
    </source>
</evidence>
<proteinExistence type="predicted"/>
<accession>A0A5B7GA16</accession>
<name>A0A5B7GA16_PORTR</name>
<gene>
    <name evidence="1" type="ORF">E2C01_048228</name>
</gene>
<dbReference type="EMBL" id="VSRR010012264">
    <property type="protein sequence ID" value="MPC54317.1"/>
    <property type="molecule type" value="Genomic_DNA"/>
</dbReference>
<sequence>MMGESRHWGGWSRHHSWHLSVLMQVEPHRVRDKFILLRTIRLLSHDDSTITRLHITISPPSLVRRTIVVTNSIAPAHAAASLMSQHLKELVKYTAERLPLSAAASRCVLDATEGFVTCQGGKEANQWCRFQRHYFLRVSKSIT</sequence>
<evidence type="ECO:0000313" key="2">
    <source>
        <dbReference type="Proteomes" id="UP000324222"/>
    </source>
</evidence>